<reference evidence="1 2" key="1">
    <citation type="journal article" date="2019" name="Nat. Ecol. Evol.">
        <title>Megaphylogeny resolves global patterns of mushroom evolution.</title>
        <authorList>
            <person name="Varga T."/>
            <person name="Krizsan K."/>
            <person name="Foldi C."/>
            <person name="Dima B."/>
            <person name="Sanchez-Garcia M."/>
            <person name="Sanchez-Ramirez S."/>
            <person name="Szollosi G.J."/>
            <person name="Szarkandi J.G."/>
            <person name="Papp V."/>
            <person name="Albert L."/>
            <person name="Andreopoulos W."/>
            <person name="Angelini C."/>
            <person name="Antonin V."/>
            <person name="Barry K.W."/>
            <person name="Bougher N.L."/>
            <person name="Buchanan P."/>
            <person name="Buyck B."/>
            <person name="Bense V."/>
            <person name="Catcheside P."/>
            <person name="Chovatia M."/>
            <person name="Cooper J."/>
            <person name="Damon W."/>
            <person name="Desjardin D."/>
            <person name="Finy P."/>
            <person name="Geml J."/>
            <person name="Haridas S."/>
            <person name="Hughes K."/>
            <person name="Justo A."/>
            <person name="Karasinski D."/>
            <person name="Kautmanova I."/>
            <person name="Kiss B."/>
            <person name="Kocsube S."/>
            <person name="Kotiranta H."/>
            <person name="LaButti K.M."/>
            <person name="Lechner B.E."/>
            <person name="Liimatainen K."/>
            <person name="Lipzen A."/>
            <person name="Lukacs Z."/>
            <person name="Mihaltcheva S."/>
            <person name="Morgado L.N."/>
            <person name="Niskanen T."/>
            <person name="Noordeloos M.E."/>
            <person name="Ohm R.A."/>
            <person name="Ortiz-Santana B."/>
            <person name="Ovrebo C."/>
            <person name="Racz N."/>
            <person name="Riley R."/>
            <person name="Savchenko A."/>
            <person name="Shiryaev A."/>
            <person name="Soop K."/>
            <person name="Spirin V."/>
            <person name="Szebenyi C."/>
            <person name="Tomsovsky M."/>
            <person name="Tulloss R.E."/>
            <person name="Uehling J."/>
            <person name="Grigoriev I.V."/>
            <person name="Vagvolgyi C."/>
            <person name="Papp T."/>
            <person name="Martin F.M."/>
            <person name="Miettinen O."/>
            <person name="Hibbett D.S."/>
            <person name="Nagy L.G."/>
        </authorList>
    </citation>
    <scope>NUCLEOTIDE SEQUENCE [LARGE SCALE GENOMIC DNA]</scope>
    <source>
        <strain evidence="1 2">NL-1719</strain>
    </source>
</reference>
<protein>
    <submittedName>
        <fullName evidence="1">Uncharacterized protein</fullName>
    </submittedName>
</protein>
<organism evidence="1 2">
    <name type="scientific">Pluteus cervinus</name>
    <dbReference type="NCBI Taxonomy" id="181527"/>
    <lineage>
        <taxon>Eukaryota</taxon>
        <taxon>Fungi</taxon>
        <taxon>Dikarya</taxon>
        <taxon>Basidiomycota</taxon>
        <taxon>Agaricomycotina</taxon>
        <taxon>Agaricomycetes</taxon>
        <taxon>Agaricomycetidae</taxon>
        <taxon>Agaricales</taxon>
        <taxon>Pluteineae</taxon>
        <taxon>Pluteaceae</taxon>
        <taxon>Pluteus</taxon>
    </lineage>
</organism>
<dbReference type="Proteomes" id="UP000308600">
    <property type="component" value="Unassembled WGS sequence"/>
</dbReference>
<evidence type="ECO:0000313" key="2">
    <source>
        <dbReference type="Proteomes" id="UP000308600"/>
    </source>
</evidence>
<sequence length="426" mass="48110">MSKGTFFLVSENERESFPELRMMISTGLAMFNDAENIAAREPTTENMDILTPADARKRWGKALAGTRIWTVEGNTLLINDPRQFLRHYYHFVAELFFGAWAFWHGGWSKPSPSYAAIYDPSIPTPPLHRAIFAHTDGEGWRDVPGFDRWFLRGVFPSLTVETEEDWKDRIEATSDGSRAWHFPVLLLADRSAAHRGPVCGPNQRTASEAWQYMKDHNQLMGVNAGGWWAPIRQAVWKFAGILGDPEAVGHSDEGVIAKPGEELGLPDPKKIVITYISRQGGNRRKLIDDDHAGLVRAVKDLVARKEGWEFREVEAEKFSREEQIEQAAETTIMLGVHGNGLTHLVFMPPTRRSAVIELFYPGGFAHDYEWTSRALGMRHYGVWNDTYFTHPNAPQVDYPEGFQGDSIPVHGETVAKIIEDHIKGTI</sequence>
<dbReference type="EMBL" id="ML208441">
    <property type="protein sequence ID" value="TFK65300.1"/>
    <property type="molecule type" value="Genomic_DNA"/>
</dbReference>
<evidence type="ECO:0000313" key="1">
    <source>
        <dbReference type="EMBL" id="TFK65300.1"/>
    </source>
</evidence>
<gene>
    <name evidence="1" type="ORF">BDN72DRAFT_801277</name>
</gene>
<name>A0ACD3AIN2_9AGAR</name>
<accession>A0ACD3AIN2</accession>
<proteinExistence type="predicted"/>
<keyword evidence="2" id="KW-1185">Reference proteome</keyword>